<proteinExistence type="predicted"/>
<dbReference type="InterPro" id="IPR025746">
    <property type="entry name" value="PilX_N_dom"/>
</dbReference>
<name>A0A940X851_9GAMM</name>
<reference evidence="4" key="2">
    <citation type="submission" date="2021-03" db="EMBL/GenBank/DDBJ databases">
        <authorList>
            <person name="Cao W."/>
        </authorList>
    </citation>
    <scope>NUCLEOTIDE SEQUENCE</scope>
    <source>
        <strain evidence="4">110414</strain>
    </source>
</reference>
<feature type="domain" description="Type 4 fimbrial biogenesis protein PilX N-terminal" evidence="3">
    <location>
        <begin position="9"/>
        <end position="60"/>
    </location>
</feature>
<protein>
    <submittedName>
        <fullName evidence="4">Pilus assembly protein</fullName>
    </submittedName>
</protein>
<evidence type="ECO:0000259" key="2">
    <source>
        <dbReference type="Pfam" id="PF13681"/>
    </source>
</evidence>
<dbReference type="InterPro" id="IPR025205">
    <property type="entry name" value="PilX/PilW_C"/>
</dbReference>
<evidence type="ECO:0000313" key="5">
    <source>
        <dbReference type="Proteomes" id="UP000673447"/>
    </source>
</evidence>
<keyword evidence="5" id="KW-1185">Reference proteome</keyword>
<dbReference type="Pfam" id="PF13681">
    <property type="entry name" value="PilX"/>
    <property type="match status" value="1"/>
</dbReference>
<dbReference type="AlphaFoldDB" id="A0A940X851"/>
<keyword evidence="1" id="KW-0812">Transmembrane</keyword>
<keyword evidence="1" id="KW-0472">Membrane</keyword>
<dbReference type="RefSeq" id="WP_210537356.1">
    <property type="nucleotide sequence ID" value="NZ_JAGKTC010000003.1"/>
</dbReference>
<reference evidence="4" key="1">
    <citation type="journal article" date="2016" name="Int. J. Syst. Evol. Microbiol.">
        <title>Pseudoxanthomonas helianthi sp. nov., isolated from roots of Jerusalem artichoke (Helianthus tuberosus).</title>
        <authorList>
            <person name="Kittiwongwattana C."/>
            <person name="Thawai C."/>
        </authorList>
    </citation>
    <scope>NUCLEOTIDE SEQUENCE</scope>
    <source>
        <strain evidence="4">110414</strain>
    </source>
</reference>
<evidence type="ECO:0000313" key="4">
    <source>
        <dbReference type="EMBL" id="MBP3985498.1"/>
    </source>
</evidence>
<accession>A0A940X851</accession>
<comment type="caution">
    <text evidence="4">The sequence shown here is derived from an EMBL/GenBank/DDBJ whole genome shotgun (WGS) entry which is preliminary data.</text>
</comment>
<gene>
    <name evidence="4" type="ORF">J5837_13885</name>
</gene>
<dbReference type="Proteomes" id="UP000673447">
    <property type="component" value="Unassembled WGS sequence"/>
</dbReference>
<feature type="domain" description="PilX/PilW C-terminal" evidence="2">
    <location>
        <begin position="94"/>
        <end position="172"/>
    </location>
</feature>
<dbReference type="EMBL" id="JAGKTC010000003">
    <property type="protein sequence ID" value="MBP3985498.1"/>
    <property type="molecule type" value="Genomic_DNA"/>
</dbReference>
<keyword evidence="1" id="KW-1133">Transmembrane helix</keyword>
<sequence>MTASHSRQRGAATLLVVLILLLVVALIGLASLRGTLMEERMSAGVRDRGLAFQAAEAALREGELVAADRPAVPASGCTKGLCAIPVPGAAPIWEDPSVWADAPETVVTLGDQTAKPKYIVELLATNVPPRGSCTTSKVIGETSCSGTERRYRITALSRADGRAEVMLQSIYAVP</sequence>
<feature type="transmembrane region" description="Helical" evidence="1">
    <location>
        <begin position="12"/>
        <end position="32"/>
    </location>
</feature>
<organism evidence="4 5">
    <name type="scientific">Pseudoxanthomonas helianthi</name>
    <dbReference type="NCBI Taxonomy" id="1453541"/>
    <lineage>
        <taxon>Bacteria</taxon>
        <taxon>Pseudomonadati</taxon>
        <taxon>Pseudomonadota</taxon>
        <taxon>Gammaproteobacteria</taxon>
        <taxon>Lysobacterales</taxon>
        <taxon>Lysobacteraceae</taxon>
        <taxon>Pseudoxanthomonas</taxon>
    </lineage>
</organism>
<dbReference type="Pfam" id="PF14341">
    <property type="entry name" value="PilX_N"/>
    <property type="match status" value="1"/>
</dbReference>
<evidence type="ECO:0000259" key="3">
    <source>
        <dbReference type="Pfam" id="PF14341"/>
    </source>
</evidence>
<evidence type="ECO:0000256" key="1">
    <source>
        <dbReference type="SAM" id="Phobius"/>
    </source>
</evidence>